<dbReference type="AlphaFoldDB" id="A0A173V0J4"/>
<dbReference type="Gene3D" id="3.10.450.50">
    <property type="match status" value="1"/>
</dbReference>
<dbReference type="SUPFAM" id="SSF103642">
    <property type="entry name" value="Sec-C motif"/>
    <property type="match status" value="1"/>
</dbReference>
<organism evidence="1 2">
    <name type="scientific">Anaerostipes hadrus</name>
    <dbReference type="NCBI Taxonomy" id="649756"/>
    <lineage>
        <taxon>Bacteria</taxon>
        <taxon>Bacillati</taxon>
        <taxon>Bacillota</taxon>
        <taxon>Clostridia</taxon>
        <taxon>Lachnospirales</taxon>
        <taxon>Lachnospiraceae</taxon>
        <taxon>Anaerostipes</taxon>
    </lineage>
</organism>
<evidence type="ECO:0000313" key="2">
    <source>
        <dbReference type="Proteomes" id="UP000095598"/>
    </source>
</evidence>
<dbReference type="PANTHER" id="PTHR33747">
    <property type="entry name" value="UPF0225 PROTEIN SCO1677"/>
    <property type="match status" value="1"/>
</dbReference>
<evidence type="ECO:0000313" key="1">
    <source>
        <dbReference type="EMBL" id="CUN19815.1"/>
    </source>
</evidence>
<sequence>MEDSGGMWLEEMEDSCYPFDKEFVESQLDAMSFPEHEQKKEIASTYNLIDDLGSIEKLKKLYNKFKNMTPEEFDIMIRDTLRYLDMEDESDLLNKKIEDWENFAGQNITIKMMKSSKPVKKLLGNLSEKQSNDYYKYLMISEEKPDSHKKRISIIADTLKEHPEYILYVLSQDEYEDVKKWPKYPMEEKIEILDNQYIFTRALMLGLVDYEIKGNIAEVYLASDIEDYMGVLDKKTENKIYKQLDKLDEKVGKLIQIYCVIELDELYEIYKKLYQKKQGKEEFFRYIYWHARFNDLLMTYYQDNGTAYAAMKGLNIYEIIEKRDIYAKDLSFNEIPAYEIDELTENFVNRCETVDFLFMTLQGQFQMSEQDAANVLFEVIEDIMNGKTLDVIIENIKDWDMQKWRPDLYAEMWSMISDLMLELEIPMLKGRTRNQYAIEQDVSPWSIGMLSDQIDDKNTKKRHLYEFPMEIQQWMYDAETAGMREDIERLFVYKESNHIISEEFIYMLSSISIMYDYTCQAEALMKELKKSSADGKKTARILEAEMDQYNNIMDFEDDWTDDELEDFMLQQEIKKREPYVKTEPEIGRNDPCPCGSGKKYKKCCGRNL</sequence>
<name>A0A173V0J4_ANAHA</name>
<dbReference type="Pfam" id="PF02810">
    <property type="entry name" value="SEC-C"/>
    <property type="match status" value="1"/>
</dbReference>
<dbReference type="InterPro" id="IPR004027">
    <property type="entry name" value="SEC_C_motif"/>
</dbReference>
<accession>A0A173V0J4</accession>
<protein>
    <submittedName>
        <fullName evidence="1">Predicted metal-binding protein related to the C-terminal domain of SecA</fullName>
    </submittedName>
</protein>
<proteinExistence type="predicted"/>
<dbReference type="PANTHER" id="PTHR33747:SF1">
    <property type="entry name" value="ADENYLATE CYCLASE-ASSOCIATED CAP C-TERMINAL DOMAIN-CONTAINING PROTEIN"/>
    <property type="match status" value="1"/>
</dbReference>
<reference evidence="1 2" key="1">
    <citation type="submission" date="2015-09" db="EMBL/GenBank/DDBJ databases">
        <authorList>
            <consortium name="Pathogen Informatics"/>
        </authorList>
    </citation>
    <scope>NUCLEOTIDE SEQUENCE [LARGE SCALE GENOMIC DNA]</scope>
    <source>
        <strain evidence="1 2">2789STDY5608868</strain>
    </source>
</reference>
<dbReference type="Proteomes" id="UP000095598">
    <property type="component" value="Unassembled WGS sequence"/>
</dbReference>
<gene>
    <name evidence="1" type="primary">secA_3</name>
    <name evidence="1" type="ORF">ERS852425_03274</name>
</gene>
<dbReference type="EMBL" id="CYXT01000043">
    <property type="protein sequence ID" value="CUN19815.1"/>
    <property type="molecule type" value="Genomic_DNA"/>
</dbReference>